<dbReference type="RefSeq" id="WP_272158259.1">
    <property type="nucleotide sequence ID" value="NZ_CP116504.1"/>
</dbReference>
<proteinExistence type="predicted"/>
<accession>A0AAF0BDF1</accession>
<organism evidence="1 2">
    <name type="scientific">Vagococcus lutrae</name>
    <dbReference type="NCBI Taxonomy" id="81947"/>
    <lineage>
        <taxon>Bacteria</taxon>
        <taxon>Bacillati</taxon>
        <taxon>Bacillota</taxon>
        <taxon>Bacilli</taxon>
        <taxon>Lactobacillales</taxon>
        <taxon>Enterococcaceae</taxon>
        <taxon>Vagococcus</taxon>
    </lineage>
</organism>
<geneLocation type="plasmid" evidence="1 2">
    <name>pK204-1-A</name>
</geneLocation>
<evidence type="ECO:0000313" key="2">
    <source>
        <dbReference type="Proteomes" id="UP001179600"/>
    </source>
</evidence>
<protein>
    <submittedName>
        <fullName evidence="1">Uncharacterized protein</fullName>
    </submittedName>
</protein>
<evidence type="ECO:0000313" key="1">
    <source>
        <dbReference type="EMBL" id="WCG23673.1"/>
    </source>
</evidence>
<reference evidence="1" key="1">
    <citation type="submission" date="2023-01" db="EMBL/GenBank/DDBJ databases">
        <title>Oxazolidinone resistance genes in florfenicol resistant enterococci from beef cattle and veal calves at slaughter.</title>
        <authorList>
            <person name="Biggel M."/>
        </authorList>
    </citation>
    <scope>NUCLEOTIDE SEQUENCE</scope>
    <source>
        <strain evidence="1">K204-1</strain>
        <plasmid evidence="1">pK204-1-A</plasmid>
    </source>
</reference>
<sequence length="122" mass="14575">MIDLLKTLTAILKGIHTEIYHDRNRKEKVVYPYATFDFDSEAIERNQEGFYLDIDIFDSNASYVRLFELETSLKDGLIFRRELTDEVNLIFSFLGSNKVPTNDENLKRRNLRFYVKVDWRNK</sequence>
<dbReference type="EMBL" id="CP116508">
    <property type="protein sequence ID" value="WCG23673.1"/>
    <property type="molecule type" value="Genomic_DNA"/>
</dbReference>
<dbReference type="Proteomes" id="UP001179600">
    <property type="component" value="Plasmid pK204-1-A"/>
</dbReference>
<dbReference type="AlphaFoldDB" id="A0AAF0BDF1"/>
<name>A0AAF0BDF1_9ENTE</name>
<gene>
    <name evidence="1" type="ORF">PML95_10120</name>
</gene>
<keyword evidence="1" id="KW-0614">Plasmid</keyword>